<evidence type="ECO:0000256" key="7">
    <source>
        <dbReference type="NCBIfam" id="TIGR02375"/>
    </source>
</evidence>
<name>A0A7W5Z672_9HYPH</name>
<accession>A0A7W5Z672</accession>
<evidence type="ECO:0000256" key="1">
    <source>
        <dbReference type="ARBA" id="ARBA00004418"/>
    </source>
</evidence>
<feature type="binding site" evidence="8">
    <location>
        <position position="102"/>
    </location>
    <ligand>
        <name>Cu cation</name>
        <dbReference type="ChEBI" id="CHEBI:23378"/>
    </ligand>
</feature>
<dbReference type="RefSeq" id="WP_183753425.1">
    <property type="nucleotide sequence ID" value="NZ_JACICC010000006.1"/>
</dbReference>
<dbReference type="Pfam" id="PF00127">
    <property type="entry name" value="Copper-bind"/>
    <property type="match status" value="1"/>
</dbReference>
<dbReference type="InterPro" id="IPR002386">
    <property type="entry name" value="Amicyanin/Pseudoazurin"/>
</dbReference>
<evidence type="ECO:0000313" key="11">
    <source>
        <dbReference type="EMBL" id="MBB3810444.1"/>
    </source>
</evidence>
<proteinExistence type="predicted"/>
<dbReference type="GO" id="GO:0042597">
    <property type="term" value="C:periplasmic space"/>
    <property type="evidence" value="ECO:0007669"/>
    <property type="project" value="UniProtKB-SubCell"/>
</dbReference>
<dbReference type="Gene3D" id="2.60.40.420">
    <property type="entry name" value="Cupredoxins - blue copper proteins"/>
    <property type="match status" value="1"/>
</dbReference>
<keyword evidence="5" id="KW-0249">Electron transport</keyword>
<keyword evidence="2" id="KW-0813">Transport</keyword>
<keyword evidence="3 8" id="KW-0479">Metal-binding</keyword>
<dbReference type="CDD" id="cd04218">
    <property type="entry name" value="Pseudoazurin"/>
    <property type="match status" value="1"/>
</dbReference>
<reference evidence="11 12" key="1">
    <citation type="submission" date="2020-08" db="EMBL/GenBank/DDBJ databases">
        <title>Genomic Encyclopedia of Type Strains, Phase IV (KMG-IV): sequencing the most valuable type-strain genomes for metagenomic binning, comparative biology and taxonomic classification.</title>
        <authorList>
            <person name="Goeker M."/>
        </authorList>
    </citation>
    <scope>NUCLEOTIDE SEQUENCE [LARGE SCALE GENOMIC DNA]</scope>
    <source>
        <strain evidence="11 12">DSM 28760</strain>
    </source>
</reference>
<comment type="subcellular location">
    <subcellularLocation>
        <location evidence="1">Periplasm</location>
    </subcellularLocation>
</comment>
<sequence>MFRVLTNALWSGALLLAMAMPAAAEDFKVEMLNKGKGGLMVFEPQTLRIAPGDTVTFVPTHRTHNAETVKGLVPDGAETFRGKINQEITATFSVPGAYLIKCAPHLPMGMIALVIVGDETPTNIEAIKAAKLPKKSRERLEASLAELGL</sequence>
<evidence type="ECO:0000256" key="9">
    <source>
        <dbReference type="SAM" id="SignalP"/>
    </source>
</evidence>
<dbReference type="InterPro" id="IPR012745">
    <property type="entry name" value="Pseudoazurin"/>
</dbReference>
<feature type="binding site" evidence="8">
    <location>
        <position position="64"/>
    </location>
    <ligand>
        <name>Cu cation</name>
        <dbReference type="ChEBI" id="CHEBI:23378"/>
    </ligand>
</feature>
<feature type="signal peptide" evidence="9">
    <location>
        <begin position="1"/>
        <end position="24"/>
    </location>
</feature>
<dbReference type="PRINTS" id="PR00155">
    <property type="entry name" value="AMICYANIN"/>
</dbReference>
<evidence type="ECO:0000256" key="8">
    <source>
        <dbReference type="PIRSR" id="PIRSR602386-1"/>
    </source>
</evidence>
<evidence type="ECO:0000256" key="2">
    <source>
        <dbReference type="ARBA" id="ARBA00022448"/>
    </source>
</evidence>
<dbReference type="SUPFAM" id="SSF49503">
    <property type="entry name" value="Cupredoxins"/>
    <property type="match status" value="1"/>
</dbReference>
<feature type="binding site" evidence="8">
    <location>
        <position position="105"/>
    </location>
    <ligand>
        <name>Cu cation</name>
        <dbReference type="ChEBI" id="CHEBI:23378"/>
    </ligand>
</feature>
<feature type="chain" id="PRO_5031042971" description="Pseudoazurin" evidence="9">
    <location>
        <begin position="25"/>
        <end position="149"/>
    </location>
</feature>
<dbReference type="InterPro" id="IPR001235">
    <property type="entry name" value="Copper_blue_Plastocyanin"/>
</dbReference>
<evidence type="ECO:0000256" key="3">
    <source>
        <dbReference type="ARBA" id="ARBA00022723"/>
    </source>
</evidence>
<dbReference type="Proteomes" id="UP000537592">
    <property type="component" value="Unassembled WGS sequence"/>
</dbReference>
<keyword evidence="6 8" id="KW-0186">Copper</keyword>
<dbReference type="GO" id="GO:0005507">
    <property type="term" value="F:copper ion binding"/>
    <property type="evidence" value="ECO:0007669"/>
    <property type="project" value="UniProtKB-UniRule"/>
</dbReference>
<dbReference type="AlphaFoldDB" id="A0A7W5Z672"/>
<gene>
    <name evidence="11" type="ORF">FHS81_002545</name>
</gene>
<protein>
    <recommendedName>
        <fullName evidence="7">Pseudoazurin</fullName>
    </recommendedName>
</protein>
<comment type="cofactor">
    <cofactor evidence="8">
        <name>Cu cation</name>
        <dbReference type="ChEBI" id="CHEBI:23378"/>
    </cofactor>
    <text evidence="8">Binds 1 copper ion per subunit.</text>
</comment>
<feature type="binding site" evidence="8">
    <location>
        <position position="110"/>
    </location>
    <ligand>
        <name>Cu cation</name>
        <dbReference type="ChEBI" id="CHEBI:23378"/>
    </ligand>
</feature>
<comment type="caution">
    <text evidence="11">The sequence shown here is derived from an EMBL/GenBank/DDBJ whole genome shotgun (WGS) entry which is preliminary data.</text>
</comment>
<dbReference type="NCBIfam" id="TIGR02375">
    <property type="entry name" value="pseudoazurin"/>
    <property type="match status" value="1"/>
</dbReference>
<dbReference type="PRINTS" id="PR00156">
    <property type="entry name" value="COPPERBLUE"/>
</dbReference>
<dbReference type="EMBL" id="JACICC010000006">
    <property type="protein sequence ID" value="MBB3810444.1"/>
    <property type="molecule type" value="Genomic_DNA"/>
</dbReference>
<organism evidence="11 12">
    <name type="scientific">Pseudochelatococcus contaminans</name>
    <dbReference type="NCBI Taxonomy" id="1538103"/>
    <lineage>
        <taxon>Bacteria</taxon>
        <taxon>Pseudomonadati</taxon>
        <taxon>Pseudomonadota</taxon>
        <taxon>Alphaproteobacteria</taxon>
        <taxon>Hyphomicrobiales</taxon>
        <taxon>Chelatococcaceae</taxon>
        <taxon>Pseudochelatococcus</taxon>
    </lineage>
</organism>
<evidence type="ECO:0000313" key="12">
    <source>
        <dbReference type="Proteomes" id="UP000537592"/>
    </source>
</evidence>
<evidence type="ECO:0000256" key="4">
    <source>
        <dbReference type="ARBA" id="ARBA00022764"/>
    </source>
</evidence>
<dbReference type="InterPro" id="IPR008972">
    <property type="entry name" value="Cupredoxin"/>
</dbReference>
<keyword evidence="9" id="KW-0732">Signal</keyword>
<feature type="domain" description="Blue (type 1) copper" evidence="10">
    <location>
        <begin position="30"/>
        <end position="116"/>
    </location>
</feature>
<evidence type="ECO:0000256" key="5">
    <source>
        <dbReference type="ARBA" id="ARBA00022982"/>
    </source>
</evidence>
<dbReference type="InterPro" id="IPR000923">
    <property type="entry name" value="BlueCu_1"/>
</dbReference>
<dbReference type="GO" id="GO:0009055">
    <property type="term" value="F:electron transfer activity"/>
    <property type="evidence" value="ECO:0007669"/>
    <property type="project" value="InterPro"/>
</dbReference>
<keyword evidence="4" id="KW-0574">Periplasm</keyword>
<evidence type="ECO:0000256" key="6">
    <source>
        <dbReference type="ARBA" id="ARBA00023008"/>
    </source>
</evidence>
<evidence type="ECO:0000259" key="10">
    <source>
        <dbReference type="Pfam" id="PF00127"/>
    </source>
</evidence>
<keyword evidence="12" id="KW-1185">Reference proteome</keyword>